<dbReference type="EMBL" id="JAPCWZ010000004">
    <property type="protein sequence ID" value="KAK8868054.1"/>
    <property type="molecule type" value="Genomic_DNA"/>
</dbReference>
<gene>
    <name evidence="3" type="ORF">PGQ11_006632</name>
</gene>
<feature type="region of interest" description="Disordered" evidence="1">
    <location>
        <begin position="748"/>
        <end position="792"/>
    </location>
</feature>
<feature type="compositionally biased region" description="Basic and acidic residues" evidence="1">
    <location>
        <begin position="194"/>
        <end position="211"/>
    </location>
</feature>
<protein>
    <submittedName>
        <fullName evidence="3">Uncharacterized protein</fullName>
    </submittedName>
</protein>
<keyword evidence="2" id="KW-0472">Membrane</keyword>
<organism evidence="3 4">
    <name type="scientific">Apiospora arundinis</name>
    <dbReference type="NCBI Taxonomy" id="335852"/>
    <lineage>
        <taxon>Eukaryota</taxon>
        <taxon>Fungi</taxon>
        <taxon>Dikarya</taxon>
        <taxon>Ascomycota</taxon>
        <taxon>Pezizomycotina</taxon>
        <taxon>Sordariomycetes</taxon>
        <taxon>Xylariomycetidae</taxon>
        <taxon>Amphisphaeriales</taxon>
        <taxon>Apiosporaceae</taxon>
        <taxon>Apiospora</taxon>
    </lineage>
</organism>
<comment type="caution">
    <text evidence="3">The sequence shown here is derived from an EMBL/GenBank/DDBJ whole genome shotgun (WGS) entry which is preliminary data.</text>
</comment>
<feature type="compositionally biased region" description="Polar residues" evidence="1">
    <location>
        <begin position="680"/>
        <end position="695"/>
    </location>
</feature>
<dbReference type="Proteomes" id="UP001390339">
    <property type="component" value="Unassembled WGS sequence"/>
</dbReference>
<proteinExistence type="predicted"/>
<feature type="region of interest" description="Disordered" evidence="1">
    <location>
        <begin position="567"/>
        <end position="588"/>
    </location>
</feature>
<keyword evidence="4" id="KW-1185">Reference proteome</keyword>
<evidence type="ECO:0000256" key="2">
    <source>
        <dbReference type="SAM" id="Phobius"/>
    </source>
</evidence>
<feature type="region of interest" description="Disordered" evidence="1">
    <location>
        <begin position="81"/>
        <end position="211"/>
    </location>
</feature>
<keyword evidence="2" id="KW-1133">Transmembrane helix</keyword>
<feature type="transmembrane region" description="Helical" evidence="2">
    <location>
        <begin position="922"/>
        <end position="946"/>
    </location>
</feature>
<feature type="compositionally biased region" description="Polar residues" evidence="1">
    <location>
        <begin position="314"/>
        <end position="344"/>
    </location>
</feature>
<feature type="region of interest" description="Disordered" evidence="1">
    <location>
        <begin position="809"/>
        <end position="874"/>
    </location>
</feature>
<evidence type="ECO:0000256" key="1">
    <source>
        <dbReference type="SAM" id="MobiDB-lite"/>
    </source>
</evidence>
<feature type="region of interest" description="Disordered" evidence="1">
    <location>
        <begin position="680"/>
        <end position="699"/>
    </location>
</feature>
<evidence type="ECO:0000313" key="4">
    <source>
        <dbReference type="Proteomes" id="UP001390339"/>
    </source>
</evidence>
<feature type="compositionally biased region" description="Basic residues" evidence="1">
    <location>
        <begin position="355"/>
        <end position="367"/>
    </location>
</feature>
<name>A0ABR2IT89_9PEZI</name>
<feature type="compositionally biased region" description="Low complexity" evidence="1">
    <location>
        <begin position="162"/>
        <end position="176"/>
    </location>
</feature>
<sequence length="953" mass="106458">MDRSRSAHSPQNNTTSTRKRAISLSGFLGMIIPAHRPEQGGTLRSLDNKSTESAYRDLSINPEELKDWNIAQDLPVRQRLELEENSVGSPRDLRFKRPRNSPAPGRPDTPLPRTRRHLTAAETQRLLESKQRSRQHRRELKHSGDYLGVTGANPYTGEYNILTPTDLDSSDTTPSSARAKMGKLTKNVRQAQRNYEHAKRAEDAAKERHRTEKAKIKLDRIEQVKAEIQQQNGSLQWTQHRREWSSVKEPQLSPIAQSFVNAEVENQPQEHIDEDAFAVSRTDHKGKEPTGALLSGRSASDKGNKLQKRRRNAELSTETIIHTPSRQLSLPVSSPTQDQENSVTRADGQVPHPLRAGKHFLWSRRRRATDPGAAGANEVTVTSLSMTEQNKRLLSLIPMPPQDHFQGLVIPDSRLGIMETPVAQTGEEPPEVNSVCFSQRRDSLTSEPESIAEDWGLSPPPLMQGAGHKCKNQVPKSQFHAVATATSSQSTSKEPTRNRFAILQRLDRSRSATDLAQNMRKPHHHPVPYPSQGTVFRHKTHSQVDVRVVAAQRSVESLVQLRSLEKQTEKILPGPSKEGNPKESHQVIEPGRKADIDQDKKKENTLKAICPPNGILREIEGERTPEWSDEIIETIDARADTHRNKDSVCTPIITTTGCAHALLIQPISGVILGQVDGPATGSTDAPVTRRPSNTPRRLFGKWTNKAEDGTALSHPTTMQSGLPRHGYSRSVPICGTASARIVEIRRPTSSEGRRSLLARGTLRNKKEESKSVQRAISQIEHHPADKKLSEKHREATVQGAARTAMLQSQAKVFRPPPIPPKESLIKPPDKKENIMEKKEDEDANETVAKEETKEDDKDTVVGSPPEPPEPRKRDAMNTLTKTALVVTGWVWSTIRTWWVVMCPVFDGDSELWKRRHREESTWLDVGTFVFTGISLIVGLATGVHILRAVRGFI</sequence>
<reference evidence="3 4" key="1">
    <citation type="journal article" date="2024" name="IMA Fungus">
        <title>Apiospora arundinis, a panoply of carbohydrate-active enzymes and secondary metabolites.</title>
        <authorList>
            <person name="Sorensen T."/>
            <person name="Petersen C."/>
            <person name="Muurmann A.T."/>
            <person name="Christiansen J.V."/>
            <person name="Brundto M.L."/>
            <person name="Overgaard C.K."/>
            <person name="Boysen A.T."/>
            <person name="Wollenberg R.D."/>
            <person name="Larsen T.O."/>
            <person name="Sorensen J.L."/>
            <person name="Nielsen K.L."/>
            <person name="Sondergaard T.E."/>
        </authorList>
    </citation>
    <scope>NUCLEOTIDE SEQUENCE [LARGE SCALE GENOMIC DNA]</scope>
    <source>
        <strain evidence="3 4">AAU 773</strain>
    </source>
</reference>
<feature type="region of interest" description="Disordered" evidence="1">
    <location>
        <begin position="1"/>
        <end position="21"/>
    </location>
</feature>
<feature type="region of interest" description="Disordered" evidence="1">
    <location>
        <begin position="279"/>
        <end position="376"/>
    </location>
</feature>
<feature type="compositionally biased region" description="Polar residues" evidence="1">
    <location>
        <begin position="7"/>
        <end position="16"/>
    </location>
</feature>
<accession>A0ABR2IT89</accession>
<feature type="compositionally biased region" description="Basic and acidic residues" evidence="1">
    <location>
        <begin position="579"/>
        <end position="588"/>
    </location>
</feature>
<feature type="compositionally biased region" description="Basic and acidic residues" evidence="1">
    <location>
        <begin position="779"/>
        <end position="792"/>
    </location>
</feature>
<evidence type="ECO:0000313" key="3">
    <source>
        <dbReference type="EMBL" id="KAK8868054.1"/>
    </source>
</evidence>
<feature type="compositionally biased region" description="Basic and acidic residues" evidence="1">
    <location>
        <begin position="823"/>
        <end position="840"/>
    </location>
</feature>
<keyword evidence="2" id="KW-0812">Transmembrane</keyword>
<feature type="compositionally biased region" description="Basic and acidic residues" evidence="1">
    <location>
        <begin position="847"/>
        <end position="859"/>
    </location>
</feature>